<comment type="caution">
    <text evidence="2">The sequence shown here is derived from an EMBL/GenBank/DDBJ whole genome shotgun (WGS) entry which is preliminary data.</text>
</comment>
<feature type="domain" description="HNH nuclease" evidence="1">
    <location>
        <begin position="36"/>
        <end position="85"/>
    </location>
</feature>
<dbReference type="RefSeq" id="WP_123436068.1">
    <property type="nucleotide sequence ID" value="NZ_MOBK01000014.1"/>
</dbReference>
<reference evidence="2 3" key="1">
    <citation type="submission" date="2016-10" db="EMBL/GenBank/DDBJ databases">
        <title>Comparative genome analysis of multiple Pseudomonas spp. focuses on biocontrol and plant growth promoting traits.</title>
        <authorList>
            <person name="Tao X.-Y."/>
            <person name="Taylor C.G."/>
        </authorList>
    </citation>
    <scope>NUCLEOTIDE SEQUENCE [LARGE SCALE GENOMIC DNA]</scope>
    <source>
        <strain evidence="2 3">38D7</strain>
    </source>
</reference>
<sequence>MAITEKSIKLLWSNAAGRCSFTDCDERLTVEQAASSAPHTLGEMAHIKGKNTGSNRYDEHQTDMQRDGYENLILLCPNHHTLIDKAENEEKYSVEMLLEMKILHEACISSRLTSVNITNIEDLKTEISICLAENRQAWLQYGPLSENAQKSPNNEKLYALWLSERLTTIVPNNRVVTKLINKHRKLFHRSNQHIISQFLSHATSYEKWVNDEVPYQAVLRFPIEFENLIMEG</sequence>
<protein>
    <submittedName>
        <fullName evidence="2">HNH endonuclease</fullName>
    </submittedName>
</protein>
<dbReference type="EMBL" id="MOBK01000014">
    <property type="protein sequence ID" value="RON15936.1"/>
    <property type="molecule type" value="Genomic_DNA"/>
</dbReference>
<keyword evidence="2" id="KW-0378">Hydrolase</keyword>
<evidence type="ECO:0000313" key="3">
    <source>
        <dbReference type="Proteomes" id="UP000285636"/>
    </source>
</evidence>
<dbReference type="Pfam" id="PF13391">
    <property type="entry name" value="HNH_2"/>
    <property type="match status" value="1"/>
</dbReference>
<organism evidence="2 3">
    <name type="scientific">Pseudomonas brassicacearum</name>
    <dbReference type="NCBI Taxonomy" id="930166"/>
    <lineage>
        <taxon>Bacteria</taxon>
        <taxon>Pseudomonadati</taxon>
        <taxon>Pseudomonadota</taxon>
        <taxon>Gammaproteobacteria</taxon>
        <taxon>Pseudomonadales</taxon>
        <taxon>Pseudomonadaceae</taxon>
        <taxon>Pseudomonas</taxon>
    </lineage>
</organism>
<gene>
    <name evidence="2" type="ORF">BK660_26700</name>
</gene>
<dbReference type="GO" id="GO:0004519">
    <property type="term" value="F:endonuclease activity"/>
    <property type="evidence" value="ECO:0007669"/>
    <property type="project" value="UniProtKB-KW"/>
</dbReference>
<keyword evidence="2" id="KW-0255">Endonuclease</keyword>
<evidence type="ECO:0000259" key="1">
    <source>
        <dbReference type="Pfam" id="PF13391"/>
    </source>
</evidence>
<proteinExistence type="predicted"/>
<evidence type="ECO:0000313" key="2">
    <source>
        <dbReference type="EMBL" id="RON15936.1"/>
    </source>
</evidence>
<dbReference type="Proteomes" id="UP000285636">
    <property type="component" value="Unassembled WGS sequence"/>
</dbReference>
<accession>A0A423HRY6</accession>
<dbReference type="AlphaFoldDB" id="A0A423HRY6"/>
<keyword evidence="2" id="KW-0540">Nuclease</keyword>
<dbReference type="InterPro" id="IPR003615">
    <property type="entry name" value="HNH_nuc"/>
</dbReference>
<name>A0A423HRY6_9PSED</name>